<dbReference type="EMBL" id="PUEV01000108">
    <property type="protein sequence ID" value="PQM50191.1"/>
    <property type="molecule type" value="Genomic_DNA"/>
</dbReference>
<feature type="domain" description="PPE" evidence="3">
    <location>
        <begin position="6"/>
        <end position="162"/>
    </location>
</feature>
<dbReference type="PANTHER" id="PTHR46766:SF1">
    <property type="entry name" value="GLUTAMINE-RICH PROTEIN 2"/>
    <property type="match status" value="1"/>
</dbReference>
<dbReference type="Proteomes" id="UP000237911">
    <property type="component" value="Unassembled WGS sequence"/>
</dbReference>
<dbReference type="PANTHER" id="PTHR46766">
    <property type="entry name" value="GLUTAMINE-RICH PROTEIN 2"/>
    <property type="match status" value="1"/>
</dbReference>
<dbReference type="RefSeq" id="WP_105295766.1">
    <property type="nucleotide sequence ID" value="NZ_CP092430.2"/>
</dbReference>
<protein>
    <recommendedName>
        <fullName evidence="3">PPE domain-containing protein</fullName>
    </recommendedName>
</protein>
<name>A0A9X7IJC3_9MYCO</name>
<dbReference type="Gene3D" id="1.20.1260.20">
    <property type="entry name" value="PPE superfamily"/>
    <property type="match status" value="1"/>
</dbReference>
<comment type="similarity">
    <text evidence="1">Belongs to the mycobacterial PPE family.</text>
</comment>
<evidence type="ECO:0000256" key="1">
    <source>
        <dbReference type="ARBA" id="ARBA00010652"/>
    </source>
</evidence>
<proteinExistence type="inferred from homology"/>
<comment type="caution">
    <text evidence="4">The sequence shown here is derived from an EMBL/GenBank/DDBJ whole genome shotgun (WGS) entry which is preliminary data.</text>
</comment>
<evidence type="ECO:0000259" key="3">
    <source>
        <dbReference type="Pfam" id="PF00823"/>
    </source>
</evidence>
<dbReference type="InterPro" id="IPR038332">
    <property type="entry name" value="PPE_sf"/>
</dbReference>
<keyword evidence="5" id="KW-1185">Reference proteome</keyword>
<evidence type="ECO:0000313" key="5">
    <source>
        <dbReference type="Proteomes" id="UP000237911"/>
    </source>
</evidence>
<gene>
    <name evidence="4" type="ORF">C5U48_21315</name>
</gene>
<sequence>MQSVTAPPEVTSALVHNGPGARSLIEASGVWRQLGTYLDEYADDYVAALSSLVDSWRGRSAAAMVQSVEPYLVWLRATAQQCRRTAASMQQAAAAFETVRTAVAPTTAIKANRTRRVQLLASNRFGTNSAAIAENEGQYLGMWTNNAAAMTRYQAASAQATTLPAFSSPKPATASSGTTSAASTLASLESPLPAFDPNASWTGLANTYANQFVSSGFPINLLSYLAQNTSAQALQNVNTAMAQGLAEGESALIPAMPLGGLGALGAAGLTEMPAAAIGVGVKLGPLTVPPAAAGFLAATQAPVQLASSATPLPASQSTTFAGVPPIMPPMVPPSNSAGSGWRKRKQQKYEDLEVGLELRGPVMPKPPSAG</sequence>
<evidence type="ECO:0000256" key="2">
    <source>
        <dbReference type="SAM" id="MobiDB-lite"/>
    </source>
</evidence>
<feature type="region of interest" description="Disordered" evidence="2">
    <location>
        <begin position="314"/>
        <end position="370"/>
    </location>
</feature>
<accession>A0A9X7IJC3</accession>
<organism evidence="4 5">
    <name type="scientific">Mycolicibacter virginiensis</name>
    <dbReference type="NCBI Taxonomy" id="1795032"/>
    <lineage>
        <taxon>Bacteria</taxon>
        <taxon>Bacillati</taxon>
        <taxon>Actinomycetota</taxon>
        <taxon>Actinomycetes</taxon>
        <taxon>Mycobacteriales</taxon>
        <taxon>Mycobacteriaceae</taxon>
        <taxon>Mycolicibacter</taxon>
    </lineage>
</organism>
<dbReference type="AlphaFoldDB" id="A0A9X7IJC3"/>
<dbReference type="Pfam" id="PF00823">
    <property type="entry name" value="PPE"/>
    <property type="match status" value="1"/>
</dbReference>
<reference evidence="4 5" key="1">
    <citation type="submission" date="2018-02" db="EMBL/GenBank/DDBJ databases">
        <title>Draft genome sequence of Mycobacterium virginiense isolated from mud of a swine farm in Japan.</title>
        <authorList>
            <person name="Ohya K."/>
        </authorList>
    </citation>
    <scope>NUCLEOTIDE SEQUENCE [LARGE SCALE GENOMIC DNA]</scope>
    <source>
        <strain evidence="4 5">GF75</strain>
    </source>
</reference>
<dbReference type="SUPFAM" id="SSF140459">
    <property type="entry name" value="PE/PPE dimer-like"/>
    <property type="match status" value="1"/>
</dbReference>
<dbReference type="InterPro" id="IPR000030">
    <property type="entry name" value="PPE_dom"/>
</dbReference>
<evidence type="ECO:0000313" key="4">
    <source>
        <dbReference type="EMBL" id="PQM50191.1"/>
    </source>
</evidence>
<dbReference type="GO" id="GO:0052572">
    <property type="term" value="P:response to host immune response"/>
    <property type="evidence" value="ECO:0007669"/>
    <property type="project" value="TreeGrafter"/>
</dbReference>